<keyword evidence="6 8" id="KW-1133">Transmembrane helix</keyword>
<keyword evidence="2" id="KW-1003">Cell membrane</keyword>
<accession>A0ABV4N5L1</accession>
<protein>
    <recommendedName>
        <fullName evidence="11">Glycosyltransferase RgtA/B/C/D-like domain-containing protein</fullName>
    </recommendedName>
</protein>
<evidence type="ECO:0000256" key="7">
    <source>
        <dbReference type="ARBA" id="ARBA00023136"/>
    </source>
</evidence>
<feature type="transmembrane region" description="Helical" evidence="8">
    <location>
        <begin position="364"/>
        <end position="384"/>
    </location>
</feature>
<feature type="transmembrane region" description="Helical" evidence="8">
    <location>
        <begin position="187"/>
        <end position="204"/>
    </location>
</feature>
<evidence type="ECO:0000256" key="2">
    <source>
        <dbReference type="ARBA" id="ARBA00022475"/>
    </source>
</evidence>
<keyword evidence="3" id="KW-0328">Glycosyltransferase</keyword>
<dbReference type="EMBL" id="JBFSSG010000121">
    <property type="protein sequence ID" value="MEZ8724415.1"/>
    <property type="molecule type" value="Genomic_DNA"/>
</dbReference>
<keyword evidence="5 8" id="KW-0812">Transmembrane</keyword>
<feature type="transmembrane region" description="Helical" evidence="8">
    <location>
        <begin position="329"/>
        <end position="352"/>
    </location>
</feature>
<keyword evidence="4" id="KW-0808">Transferase</keyword>
<feature type="transmembrane region" description="Helical" evidence="8">
    <location>
        <begin position="122"/>
        <end position="141"/>
    </location>
</feature>
<evidence type="ECO:0000256" key="6">
    <source>
        <dbReference type="ARBA" id="ARBA00022989"/>
    </source>
</evidence>
<dbReference type="PANTHER" id="PTHR33908:SF11">
    <property type="entry name" value="MEMBRANE PROTEIN"/>
    <property type="match status" value="1"/>
</dbReference>
<evidence type="ECO:0000256" key="5">
    <source>
        <dbReference type="ARBA" id="ARBA00022692"/>
    </source>
</evidence>
<evidence type="ECO:0000256" key="3">
    <source>
        <dbReference type="ARBA" id="ARBA00022676"/>
    </source>
</evidence>
<feature type="transmembrane region" description="Helical" evidence="8">
    <location>
        <begin position="302"/>
        <end position="323"/>
    </location>
</feature>
<evidence type="ECO:0000313" key="9">
    <source>
        <dbReference type="EMBL" id="MEZ8724415.1"/>
    </source>
</evidence>
<evidence type="ECO:0000256" key="8">
    <source>
        <dbReference type="SAM" id="Phobius"/>
    </source>
</evidence>
<evidence type="ECO:0000313" key="10">
    <source>
        <dbReference type="Proteomes" id="UP001570071"/>
    </source>
</evidence>
<feature type="transmembrane region" description="Helical" evidence="8">
    <location>
        <begin position="95"/>
        <end position="116"/>
    </location>
</feature>
<feature type="transmembrane region" description="Helical" evidence="8">
    <location>
        <begin position="273"/>
        <end position="290"/>
    </location>
</feature>
<keyword evidence="10" id="KW-1185">Reference proteome</keyword>
<dbReference type="RefSeq" id="WP_372126760.1">
    <property type="nucleotide sequence ID" value="NZ_JBFSSG010000121.1"/>
</dbReference>
<evidence type="ECO:0000256" key="1">
    <source>
        <dbReference type="ARBA" id="ARBA00004651"/>
    </source>
</evidence>
<organism evidence="9 10">
    <name type="scientific">Vibrio pomeroyi</name>
    <dbReference type="NCBI Taxonomy" id="198832"/>
    <lineage>
        <taxon>Bacteria</taxon>
        <taxon>Pseudomonadati</taxon>
        <taxon>Pseudomonadota</taxon>
        <taxon>Gammaproteobacteria</taxon>
        <taxon>Vibrionales</taxon>
        <taxon>Vibrionaceae</taxon>
        <taxon>Vibrio</taxon>
    </lineage>
</organism>
<comment type="caution">
    <text evidence="9">The sequence shown here is derived from an EMBL/GenBank/DDBJ whole genome shotgun (WGS) entry which is preliminary data.</text>
</comment>
<dbReference type="PANTHER" id="PTHR33908">
    <property type="entry name" value="MANNOSYLTRANSFERASE YKCB-RELATED"/>
    <property type="match status" value="1"/>
</dbReference>
<keyword evidence="7 8" id="KW-0472">Membrane</keyword>
<evidence type="ECO:0000256" key="4">
    <source>
        <dbReference type="ARBA" id="ARBA00022679"/>
    </source>
</evidence>
<dbReference type="Proteomes" id="UP001570071">
    <property type="component" value="Unassembled WGS sequence"/>
</dbReference>
<gene>
    <name evidence="9" type="ORF">AB6D66_25445</name>
</gene>
<comment type="subcellular location">
    <subcellularLocation>
        <location evidence="1">Cell membrane</location>
        <topology evidence="1">Multi-pass membrane protein</topology>
    </subcellularLocation>
</comment>
<proteinExistence type="predicted"/>
<reference evidence="9 10" key="1">
    <citation type="journal article" date="2024" name="ISME J.">
        <title>Tailless and filamentous prophages are predominant in marine Vibrio.</title>
        <authorList>
            <person name="Steensen K."/>
            <person name="Seneca J."/>
            <person name="Bartlau N."/>
            <person name="Yu X.A."/>
            <person name="Hussain F.A."/>
            <person name="Polz M.F."/>
        </authorList>
    </citation>
    <scope>NUCLEOTIDE SEQUENCE [LARGE SCALE GENOMIC DNA]</scope>
    <source>
        <strain evidence="9 10">10N.239.312.F12</strain>
    </source>
</reference>
<dbReference type="InterPro" id="IPR050297">
    <property type="entry name" value="LipidA_mod_glycosyltrf_83"/>
</dbReference>
<name>A0ABV4N5L1_9VIBR</name>
<evidence type="ECO:0008006" key="11">
    <source>
        <dbReference type="Google" id="ProtNLM"/>
    </source>
</evidence>
<feature type="transmembrane region" description="Helical" evidence="8">
    <location>
        <begin position="12"/>
        <end position="30"/>
    </location>
</feature>
<feature type="transmembrane region" description="Helical" evidence="8">
    <location>
        <begin position="216"/>
        <end position="239"/>
    </location>
</feature>
<feature type="transmembrane region" description="Helical" evidence="8">
    <location>
        <begin position="65"/>
        <end position="83"/>
    </location>
</feature>
<sequence length="511" mass="58639">MKNHIQFKYSETICKVVFYSIFLFMLYAYYTRNHLYSVDDSFITFKYAINFIQGNGLVFNVDENYFGTTAGGYAILIAFVYKIQSLFDLGLTVQNSSVLLSTLGLAAVSILFVSFIRFDNRINTWLLSILVILFIPTLWVFNSAAGHETYTYLGLVSISLLLFRKGETSILFSGLVLGIAFTVRPDAALFAPIMCLTYVFQNKLHIKRWLRTVDLWLFSIGFFLIALPWLSFTTLYFGIPFPGTMDAKIAQVDMGYWPLYDAQTLFNSIIRNLPNWLVCLVLIGSVYFSFKSTRPRTQLSERTQFIAVVWFLFAVLSSSFYFYLNVTYWEWYGIPIMLGLMVLGWVGVYYLLADILPKVSSSSLSFVLLSCLLFFQFGSVYSWAKTENYNPHIYAYTEVADYLLATEPEGTTIQMAEPGSFSFQLGPKYKIIDELGLISPLVAKELREKNYTFSNENFQAKYIVCSWGGVYSACDHPDIMVNYALIGEFNKDFWEPRIGRGSRLYKINEDD</sequence>